<reference evidence="2 3" key="1">
    <citation type="journal article" date="2016" name="Mol. Biol. Evol.">
        <title>Comparative Genomics of Early-Diverging Mushroom-Forming Fungi Provides Insights into the Origins of Lignocellulose Decay Capabilities.</title>
        <authorList>
            <person name="Nagy L.G."/>
            <person name="Riley R."/>
            <person name="Tritt A."/>
            <person name="Adam C."/>
            <person name="Daum C."/>
            <person name="Floudas D."/>
            <person name="Sun H."/>
            <person name="Yadav J.S."/>
            <person name="Pangilinan J."/>
            <person name="Larsson K.H."/>
            <person name="Matsuura K."/>
            <person name="Barry K."/>
            <person name="Labutti K."/>
            <person name="Kuo R."/>
            <person name="Ohm R.A."/>
            <person name="Bhattacharya S.S."/>
            <person name="Shirouzu T."/>
            <person name="Yoshinaga Y."/>
            <person name="Martin F.M."/>
            <person name="Grigoriev I.V."/>
            <person name="Hibbett D.S."/>
        </authorList>
    </citation>
    <scope>NUCLEOTIDE SEQUENCE [LARGE SCALE GENOMIC DNA]</scope>
    <source>
        <strain evidence="2 3">CBS 109695</strain>
    </source>
</reference>
<sequence length="348" mass="39723">MPSRSYSITLEIGNDADYQFLNNLRTANGFKADNAAHISLVNHLQLSWALDSDSTAVAALERELQAVAYDTQPFGFEYIEMDLDRPFGRGSGCVAVAVQSPACLKRVITNLETILWTQFAWQREHQDFQPHLTISRSSSTHASTAADCNSRTHVRGGPLTGRATGLELWEHRSGKKFGRVFKFADGENVVTRQADEENVVERQAEEENVIVRLTDEEDVVERLTEEEDVVERLTEEEDVVERQVEEEEEAAERLTEEGHVAERQVEEEEVVERLTDKEHVVERLTEEKHVVERLTEEKHVVERQVEEKDVVERQKPWAWPLPITVSDAAFLELAGVFSPIWFARVKTD</sequence>
<evidence type="ECO:0000313" key="2">
    <source>
        <dbReference type="EMBL" id="KZP04826.1"/>
    </source>
</evidence>
<proteinExistence type="predicted"/>
<gene>
    <name evidence="2" type="ORF">FIBSPDRAFT_940797</name>
</gene>
<accession>A0A167VB93</accession>
<dbReference type="Proteomes" id="UP000076532">
    <property type="component" value="Unassembled WGS sequence"/>
</dbReference>
<dbReference type="EMBL" id="KV417885">
    <property type="protein sequence ID" value="KZP04826.1"/>
    <property type="molecule type" value="Genomic_DNA"/>
</dbReference>
<keyword evidence="3" id="KW-1185">Reference proteome</keyword>
<dbReference type="Gene3D" id="3.90.1140.10">
    <property type="entry name" value="Cyclic phosphodiesterase"/>
    <property type="match status" value="1"/>
</dbReference>
<evidence type="ECO:0000313" key="3">
    <source>
        <dbReference type="Proteomes" id="UP000076532"/>
    </source>
</evidence>
<name>A0A167VB93_9AGAM</name>
<dbReference type="STRING" id="436010.A0A167VB93"/>
<feature type="coiled-coil region" evidence="1">
    <location>
        <begin position="216"/>
        <end position="304"/>
    </location>
</feature>
<dbReference type="AlphaFoldDB" id="A0A167VB93"/>
<evidence type="ECO:0000256" key="1">
    <source>
        <dbReference type="SAM" id="Coils"/>
    </source>
</evidence>
<protein>
    <submittedName>
        <fullName evidence="2">Uncharacterized protein</fullName>
    </submittedName>
</protein>
<keyword evidence="1" id="KW-0175">Coiled coil</keyword>
<dbReference type="Pfam" id="PF13563">
    <property type="entry name" value="2_5_RNA_ligase2"/>
    <property type="match status" value="1"/>
</dbReference>
<dbReference type="OrthoDB" id="3245928at2759"/>
<dbReference type="SUPFAM" id="SSF55144">
    <property type="entry name" value="LigT-like"/>
    <property type="match status" value="1"/>
</dbReference>
<dbReference type="InterPro" id="IPR009097">
    <property type="entry name" value="Cyclic_Pdiesterase"/>
</dbReference>
<organism evidence="2 3">
    <name type="scientific">Athelia psychrophila</name>
    <dbReference type="NCBI Taxonomy" id="1759441"/>
    <lineage>
        <taxon>Eukaryota</taxon>
        <taxon>Fungi</taxon>
        <taxon>Dikarya</taxon>
        <taxon>Basidiomycota</taxon>
        <taxon>Agaricomycotina</taxon>
        <taxon>Agaricomycetes</taxon>
        <taxon>Agaricomycetidae</taxon>
        <taxon>Atheliales</taxon>
        <taxon>Atheliaceae</taxon>
        <taxon>Athelia</taxon>
    </lineage>
</organism>